<gene>
    <name evidence="1" type="primary">A06g505510.1_BraROA</name>
    <name evidence="1" type="ORF">IGI04_023459</name>
</gene>
<proteinExistence type="predicted"/>
<accession>A0ABQ7M3V8</accession>
<sequence length="157" mass="17411">MCLCNTIGLKDVICFRPSEPLYYALTLICELKACVFFVVLSSAATVMIECPCCFYNGSRHGLYVFNPINSGVPYEFFNAMFPSARSVISGINRLVFLFWKSRSLHVSAAHLSYTYLSKQSIPLLTPYKMGRFNLSHRATPGGLLITEATGVSDTDQG</sequence>
<reference evidence="1 2" key="1">
    <citation type="submission" date="2021-03" db="EMBL/GenBank/DDBJ databases">
        <authorList>
            <person name="King G.J."/>
            <person name="Bancroft I."/>
            <person name="Baten A."/>
            <person name="Bloomfield J."/>
            <person name="Borpatragohain P."/>
            <person name="He Z."/>
            <person name="Irish N."/>
            <person name="Irwin J."/>
            <person name="Liu K."/>
            <person name="Mauleon R.P."/>
            <person name="Moore J."/>
            <person name="Morris R."/>
            <person name="Ostergaard L."/>
            <person name="Wang B."/>
            <person name="Wells R."/>
        </authorList>
    </citation>
    <scope>NUCLEOTIDE SEQUENCE [LARGE SCALE GENOMIC DNA]</scope>
    <source>
        <strain evidence="1">R-o-18</strain>
        <tissue evidence="1">Leaf</tissue>
    </source>
</reference>
<comment type="caution">
    <text evidence="1">The sequence shown here is derived from an EMBL/GenBank/DDBJ whole genome shotgun (WGS) entry which is preliminary data.</text>
</comment>
<organism evidence="1 2">
    <name type="scientific">Brassica rapa subsp. trilocularis</name>
    <dbReference type="NCBI Taxonomy" id="1813537"/>
    <lineage>
        <taxon>Eukaryota</taxon>
        <taxon>Viridiplantae</taxon>
        <taxon>Streptophyta</taxon>
        <taxon>Embryophyta</taxon>
        <taxon>Tracheophyta</taxon>
        <taxon>Spermatophyta</taxon>
        <taxon>Magnoliopsida</taxon>
        <taxon>eudicotyledons</taxon>
        <taxon>Gunneridae</taxon>
        <taxon>Pentapetalae</taxon>
        <taxon>rosids</taxon>
        <taxon>malvids</taxon>
        <taxon>Brassicales</taxon>
        <taxon>Brassicaceae</taxon>
        <taxon>Brassiceae</taxon>
        <taxon>Brassica</taxon>
    </lineage>
</organism>
<name>A0ABQ7M3V8_BRACM</name>
<evidence type="ECO:0000313" key="1">
    <source>
        <dbReference type="EMBL" id="KAG5393496.1"/>
    </source>
</evidence>
<evidence type="ECO:0008006" key="3">
    <source>
        <dbReference type="Google" id="ProtNLM"/>
    </source>
</evidence>
<protein>
    <recommendedName>
        <fullName evidence="3">NADH:flavin oxidoreductase/NADH oxidase N-terminal domain-containing protein</fullName>
    </recommendedName>
</protein>
<dbReference type="Proteomes" id="UP000823674">
    <property type="component" value="Chromosome A06"/>
</dbReference>
<keyword evidence="2" id="KW-1185">Reference proteome</keyword>
<dbReference type="EMBL" id="JADBGQ010000006">
    <property type="protein sequence ID" value="KAG5393496.1"/>
    <property type="molecule type" value="Genomic_DNA"/>
</dbReference>
<evidence type="ECO:0000313" key="2">
    <source>
        <dbReference type="Proteomes" id="UP000823674"/>
    </source>
</evidence>